<sequence>MRSMRWQGARSSPTGWTFEKGLPGEKWTVRLAVSFNTGLKHDPSPKEPDHTPSFADQSVVLQWREERECLVSGEREESERRRAFFAASAPRPDSSKDEESEIDWAPLDIPPVPAEWGDCEDGEVSEVGSLLTLDEVVSNPEPDRFPLDHMPGLYATAAAIMDAPLPPQPNQRVEDFTSGHVADHWGIPKNSSAHVSYKDEHVSEILSSKFHFSRHCPRNTESAECGWWVSSTRRLTEAQAPCNTSR</sequence>
<gene>
    <name evidence="2" type="ORF">KC01_LOCUS33360</name>
</gene>
<proteinExistence type="predicted"/>
<dbReference type="EMBL" id="OZ035827">
    <property type="protein sequence ID" value="CAL1606112.1"/>
    <property type="molecule type" value="Genomic_DNA"/>
</dbReference>
<dbReference type="AlphaFoldDB" id="A0AAV2LYD4"/>
<keyword evidence="3" id="KW-1185">Reference proteome</keyword>
<evidence type="ECO:0000256" key="1">
    <source>
        <dbReference type="SAM" id="MobiDB-lite"/>
    </source>
</evidence>
<evidence type="ECO:0000313" key="2">
    <source>
        <dbReference type="EMBL" id="CAL1606112.1"/>
    </source>
</evidence>
<feature type="compositionally biased region" description="Basic and acidic residues" evidence="1">
    <location>
        <begin position="39"/>
        <end position="50"/>
    </location>
</feature>
<dbReference type="Proteomes" id="UP001497482">
    <property type="component" value="Chromosome 5"/>
</dbReference>
<feature type="compositionally biased region" description="Basic and acidic residues" evidence="1">
    <location>
        <begin position="71"/>
        <end position="82"/>
    </location>
</feature>
<feature type="region of interest" description="Disordered" evidence="1">
    <location>
        <begin position="37"/>
        <end position="57"/>
    </location>
</feature>
<feature type="region of interest" description="Disordered" evidence="1">
    <location>
        <begin position="71"/>
        <end position="102"/>
    </location>
</feature>
<protein>
    <submittedName>
        <fullName evidence="2">Uncharacterized protein</fullName>
    </submittedName>
</protein>
<accession>A0AAV2LYD4</accession>
<evidence type="ECO:0000313" key="3">
    <source>
        <dbReference type="Proteomes" id="UP001497482"/>
    </source>
</evidence>
<name>A0AAV2LYD4_KNICA</name>
<organism evidence="2 3">
    <name type="scientific">Knipowitschia caucasica</name>
    <name type="common">Caucasian dwarf goby</name>
    <name type="synonym">Pomatoschistus caucasicus</name>
    <dbReference type="NCBI Taxonomy" id="637954"/>
    <lineage>
        <taxon>Eukaryota</taxon>
        <taxon>Metazoa</taxon>
        <taxon>Chordata</taxon>
        <taxon>Craniata</taxon>
        <taxon>Vertebrata</taxon>
        <taxon>Euteleostomi</taxon>
        <taxon>Actinopterygii</taxon>
        <taxon>Neopterygii</taxon>
        <taxon>Teleostei</taxon>
        <taxon>Neoteleostei</taxon>
        <taxon>Acanthomorphata</taxon>
        <taxon>Gobiaria</taxon>
        <taxon>Gobiiformes</taxon>
        <taxon>Gobioidei</taxon>
        <taxon>Gobiidae</taxon>
        <taxon>Gobiinae</taxon>
        <taxon>Knipowitschia</taxon>
    </lineage>
</organism>
<reference evidence="2 3" key="1">
    <citation type="submission" date="2024-04" db="EMBL/GenBank/DDBJ databases">
        <authorList>
            <person name="Waldvogel A.-M."/>
            <person name="Schoenle A."/>
        </authorList>
    </citation>
    <scope>NUCLEOTIDE SEQUENCE [LARGE SCALE GENOMIC DNA]</scope>
</reference>